<accession>V4BJZ9</accession>
<dbReference type="GO" id="GO:0005737">
    <property type="term" value="C:cytoplasm"/>
    <property type="evidence" value="ECO:0007669"/>
    <property type="project" value="TreeGrafter"/>
</dbReference>
<dbReference type="GO" id="GO:0032922">
    <property type="term" value="P:circadian regulation of gene expression"/>
    <property type="evidence" value="ECO:0007669"/>
    <property type="project" value="TreeGrafter"/>
</dbReference>
<evidence type="ECO:0000256" key="2">
    <source>
        <dbReference type="ARBA" id="ARBA00023242"/>
    </source>
</evidence>
<dbReference type="CTD" id="20239978"/>
<dbReference type="AlphaFoldDB" id="V4BJZ9"/>
<dbReference type="GO" id="GO:0000976">
    <property type="term" value="F:transcription cis-regulatory region binding"/>
    <property type="evidence" value="ECO:0007669"/>
    <property type="project" value="TreeGrafter"/>
</dbReference>
<dbReference type="Pfam" id="PF14598">
    <property type="entry name" value="PAS_11"/>
    <property type="match status" value="1"/>
</dbReference>
<dbReference type="OrthoDB" id="7788983at2759"/>
<name>V4BJZ9_LOTGI</name>
<evidence type="ECO:0000313" key="4">
    <source>
        <dbReference type="Proteomes" id="UP000030746"/>
    </source>
</evidence>
<dbReference type="HOGENOM" id="CLU_1620915_0_0_1"/>
<reference evidence="3 4" key="1">
    <citation type="journal article" date="2013" name="Nature">
        <title>Insights into bilaterian evolution from three spiralian genomes.</title>
        <authorList>
            <person name="Simakov O."/>
            <person name="Marletaz F."/>
            <person name="Cho S.J."/>
            <person name="Edsinger-Gonzales E."/>
            <person name="Havlak P."/>
            <person name="Hellsten U."/>
            <person name="Kuo D.H."/>
            <person name="Larsson T."/>
            <person name="Lv J."/>
            <person name="Arendt D."/>
            <person name="Savage R."/>
            <person name="Osoegawa K."/>
            <person name="de Jong P."/>
            <person name="Grimwood J."/>
            <person name="Chapman J.A."/>
            <person name="Shapiro H."/>
            <person name="Aerts A."/>
            <person name="Otillar R.P."/>
            <person name="Terry A.Y."/>
            <person name="Boore J.L."/>
            <person name="Grigoriev I.V."/>
            <person name="Lindberg D.R."/>
            <person name="Seaver E.C."/>
            <person name="Weisblat D.A."/>
            <person name="Putnam N.H."/>
            <person name="Rokhsar D.S."/>
        </authorList>
    </citation>
    <scope>NUCLEOTIDE SEQUENCE [LARGE SCALE GENOMIC DNA]</scope>
</reference>
<gene>
    <name evidence="3" type="ORF">LOTGIDRAFT_165288</name>
</gene>
<organism evidence="3 4">
    <name type="scientific">Lottia gigantea</name>
    <name type="common">Giant owl limpet</name>
    <dbReference type="NCBI Taxonomy" id="225164"/>
    <lineage>
        <taxon>Eukaryota</taxon>
        <taxon>Metazoa</taxon>
        <taxon>Spiralia</taxon>
        <taxon>Lophotrochozoa</taxon>
        <taxon>Mollusca</taxon>
        <taxon>Gastropoda</taxon>
        <taxon>Patellogastropoda</taxon>
        <taxon>Lottioidea</taxon>
        <taxon>Lottiidae</taxon>
        <taxon>Lottia</taxon>
    </lineage>
</organism>
<proteinExistence type="predicted"/>
<keyword evidence="4" id="KW-1185">Reference proteome</keyword>
<comment type="subcellular location">
    <subcellularLocation>
        <location evidence="1">Nucleus</location>
    </subcellularLocation>
</comment>
<dbReference type="InterPro" id="IPR050760">
    <property type="entry name" value="Period_circadian_regulator"/>
</dbReference>
<dbReference type="PANTHER" id="PTHR11269:SF16">
    <property type="entry name" value="PERIOD CIRCADIAN PROTEIN"/>
    <property type="match status" value="1"/>
</dbReference>
<dbReference type="GO" id="GO:0001222">
    <property type="term" value="F:transcription corepressor binding"/>
    <property type="evidence" value="ECO:0007669"/>
    <property type="project" value="TreeGrafter"/>
</dbReference>
<dbReference type="Gene3D" id="3.30.450.20">
    <property type="entry name" value="PAS domain"/>
    <property type="match status" value="1"/>
</dbReference>
<dbReference type="KEGG" id="lgi:LOTGIDRAFT_165288"/>
<dbReference type="GO" id="GO:0000122">
    <property type="term" value="P:negative regulation of transcription by RNA polymerase II"/>
    <property type="evidence" value="ECO:0007669"/>
    <property type="project" value="TreeGrafter"/>
</dbReference>
<dbReference type="RefSeq" id="XP_009060540.1">
    <property type="nucleotide sequence ID" value="XM_009062292.1"/>
</dbReference>
<evidence type="ECO:0000313" key="3">
    <source>
        <dbReference type="EMBL" id="ESO88874.1"/>
    </source>
</evidence>
<sequence>MGVTDSPFCSVCREKIESIKHLLWDCPYSHKFWENVINWANLVSAKGQPCKSAKLRLKTRSEDWVVVETEWSCYLNPWSNQVDLIFSKHAIISEPSNTDIFREKTSFNKRPNNPEEVKQSQVSSFQKKILKILKQTVDVTSSSSLTVSKVGYVCTLFKSYSQVT</sequence>
<evidence type="ECO:0000256" key="1">
    <source>
        <dbReference type="ARBA" id="ARBA00004123"/>
    </source>
</evidence>
<dbReference type="GO" id="GO:0005634">
    <property type="term" value="C:nucleus"/>
    <property type="evidence" value="ECO:0007669"/>
    <property type="project" value="UniProtKB-SubCell"/>
</dbReference>
<dbReference type="PANTHER" id="PTHR11269">
    <property type="entry name" value="PERIOD CIRCADIAN PROTEIN"/>
    <property type="match status" value="1"/>
</dbReference>
<dbReference type="STRING" id="225164.V4BJZ9"/>
<keyword evidence="2" id="KW-0539">Nucleus</keyword>
<evidence type="ECO:0008006" key="5">
    <source>
        <dbReference type="Google" id="ProtNLM"/>
    </source>
</evidence>
<dbReference type="EMBL" id="KB202620">
    <property type="protein sequence ID" value="ESO88874.1"/>
    <property type="molecule type" value="Genomic_DNA"/>
</dbReference>
<dbReference type="GeneID" id="20239978"/>
<dbReference type="Proteomes" id="UP000030746">
    <property type="component" value="Unassembled WGS sequence"/>
</dbReference>
<protein>
    <recommendedName>
        <fullName evidence="5">Reverse transcriptase zinc-binding domain-containing protein</fullName>
    </recommendedName>
</protein>
<dbReference type="GO" id="GO:0043153">
    <property type="term" value="P:entrainment of circadian clock by photoperiod"/>
    <property type="evidence" value="ECO:0007669"/>
    <property type="project" value="TreeGrafter"/>
</dbReference>